<dbReference type="STRING" id="28066.RF819_19600"/>
<gene>
    <name evidence="1" type="ORF">RF819_19600</name>
</gene>
<dbReference type="AlphaFoldDB" id="A0A1T1AX23"/>
<evidence type="ECO:0000313" key="2">
    <source>
        <dbReference type="Proteomes" id="UP000190750"/>
    </source>
</evidence>
<dbReference type="RefSeq" id="WP_078366493.1">
    <property type="nucleotide sequence ID" value="NZ_MTJN01000002.1"/>
</dbReference>
<sequence>MDSLHSDTRPAQAARVADFLELHPNSTAKQIDAACDTGCITKVLSDMPRLGYGLGKDWQRVTCANGQRTREVRTYVLLYRPTAQPDLFPNP</sequence>
<evidence type="ECO:0008006" key="3">
    <source>
        <dbReference type="Google" id="ProtNLM"/>
    </source>
</evidence>
<keyword evidence="2" id="KW-1185">Reference proteome</keyword>
<comment type="caution">
    <text evidence="1">The sequence shown here is derived from an EMBL/GenBank/DDBJ whole genome shotgun (WGS) entry which is preliminary data.</text>
</comment>
<protein>
    <recommendedName>
        <fullName evidence="3">Helix-turn-helix domain-containing protein</fullName>
    </recommendedName>
</protein>
<accession>A0A1T1AX23</accession>
<organism evidence="1 2">
    <name type="scientific">Rhodoferax fermentans</name>
    <dbReference type="NCBI Taxonomy" id="28066"/>
    <lineage>
        <taxon>Bacteria</taxon>
        <taxon>Pseudomonadati</taxon>
        <taxon>Pseudomonadota</taxon>
        <taxon>Betaproteobacteria</taxon>
        <taxon>Burkholderiales</taxon>
        <taxon>Comamonadaceae</taxon>
        <taxon>Rhodoferax</taxon>
    </lineage>
</organism>
<reference evidence="1 2" key="1">
    <citation type="submission" date="2017-01" db="EMBL/GenBank/DDBJ databases">
        <title>Genome sequencing of Rhodoferax fermentans JCM 7819.</title>
        <authorList>
            <person name="Kim Y.J."/>
            <person name="Farh M.E.-A."/>
            <person name="Yang D.-C."/>
        </authorList>
    </citation>
    <scope>NUCLEOTIDE SEQUENCE [LARGE SCALE GENOMIC DNA]</scope>
    <source>
        <strain evidence="1 2">JCM 7819</strain>
    </source>
</reference>
<evidence type="ECO:0000313" key="1">
    <source>
        <dbReference type="EMBL" id="OOV08607.1"/>
    </source>
</evidence>
<proteinExistence type="predicted"/>
<dbReference type="OrthoDB" id="8814403at2"/>
<name>A0A1T1AX23_RHOFE</name>
<dbReference type="EMBL" id="MTJN01000002">
    <property type="protein sequence ID" value="OOV08607.1"/>
    <property type="molecule type" value="Genomic_DNA"/>
</dbReference>
<dbReference type="Proteomes" id="UP000190750">
    <property type="component" value="Unassembled WGS sequence"/>
</dbReference>